<sequence length="77" mass="8350">MMTPRIPRASGKDVIAALIRAGFRLVHVRGSHHYLEPSGGGLLVTVPVHGNKTLKPKTLKSILNQAGLTIEELLEML</sequence>
<evidence type="ECO:0000256" key="3">
    <source>
        <dbReference type="ARBA" id="ARBA00022722"/>
    </source>
</evidence>
<reference evidence="8 9" key="1">
    <citation type="submission" date="2012-01" db="EMBL/GenBank/DDBJ databases">
        <title>Complete sequence of Desulfotomaculum gibsoniae DSM 7213.</title>
        <authorList>
            <consortium name="US DOE Joint Genome Institute"/>
            <person name="Lucas S."/>
            <person name="Han J."/>
            <person name="Lapidus A."/>
            <person name="Cheng J.-F."/>
            <person name="Goodwin L."/>
            <person name="Pitluck S."/>
            <person name="Peters L."/>
            <person name="Ovchinnikova G."/>
            <person name="Teshima H."/>
            <person name="Detter J.C."/>
            <person name="Han C."/>
            <person name="Tapia R."/>
            <person name="Land M."/>
            <person name="Hauser L."/>
            <person name="Kyrpides N."/>
            <person name="Ivanova N."/>
            <person name="Pagani I."/>
            <person name="Parshina S."/>
            <person name="Plugge C."/>
            <person name="Muyzer G."/>
            <person name="Kuever J."/>
            <person name="Ivanova A."/>
            <person name="Nazina T."/>
            <person name="Klenk H.-P."/>
            <person name="Brambilla E."/>
            <person name="Spring S."/>
            <person name="Stams A.F."/>
            <person name="Woyke T."/>
        </authorList>
    </citation>
    <scope>NUCLEOTIDE SEQUENCE [LARGE SCALE GENOMIC DNA]</scope>
    <source>
        <strain evidence="8 9">DSM 7213</strain>
    </source>
</reference>
<dbReference type="KEGG" id="dgi:Desgi_3653"/>
<dbReference type="EMBL" id="CP003273">
    <property type="protein sequence ID" value="AGL02976.1"/>
    <property type="molecule type" value="Genomic_DNA"/>
</dbReference>
<name>R4KTP3_9FIRM</name>
<accession>R4KTP3</accession>
<dbReference type="GO" id="GO:0004519">
    <property type="term" value="F:endonuclease activity"/>
    <property type="evidence" value="ECO:0007669"/>
    <property type="project" value="UniProtKB-KW"/>
</dbReference>
<evidence type="ECO:0000313" key="8">
    <source>
        <dbReference type="EMBL" id="AGL02976.1"/>
    </source>
</evidence>
<keyword evidence="8" id="KW-0449">Lipoprotein</keyword>
<dbReference type="RefSeq" id="WP_006520366.1">
    <property type="nucleotide sequence ID" value="NC_021184.1"/>
</dbReference>
<dbReference type="GO" id="GO:0016787">
    <property type="term" value="F:hydrolase activity"/>
    <property type="evidence" value="ECO:0007669"/>
    <property type="project" value="UniProtKB-KW"/>
</dbReference>
<evidence type="ECO:0000256" key="1">
    <source>
        <dbReference type="ARBA" id="ARBA00006620"/>
    </source>
</evidence>
<dbReference type="InterPro" id="IPR012933">
    <property type="entry name" value="HicA_mRNA_interferase"/>
</dbReference>
<proteinExistence type="inferred from homology"/>
<keyword evidence="5" id="KW-0378">Hydrolase</keyword>
<dbReference type="eggNOG" id="COG1724">
    <property type="taxonomic scope" value="Bacteria"/>
</dbReference>
<dbReference type="Proteomes" id="UP000013520">
    <property type="component" value="Chromosome"/>
</dbReference>
<keyword evidence="2" id="KW-1277">Toxin-antitoxin system</keyword>
<dbReference type="SUPFAM" id="SSF54786">
    <property type="entry name" value="YcfA/nrd intein domain"/>
    <property type="match status" value="1"/>
</dbReference>
<dbReference type="AlphaFoldDB" id="R4KTP3"/>
<keyword evidence="6" id="KW-0694">RNA-binding</keyword>
<dbReference type="PANTHER" id="PTHR34873">
    <property type="entry name" value="SSR1766 PROTEIN"/>
    <property type="match status" value="1"/>
</dbReference>
<keyword evidence="9" id="KW-1185">Reference proteome</keyword>
<keyword evidence="3" id="KW-0540">Nuclease</keyword>
<keyword evidence="7" id="KW-0346">Stress response</keyword>
<organism evidence="8 9">
    <name type="scientific">Desulfoscipio gibsoniae DSM 7213</name>
    <dbReference type="NCBI Taxonomy" id="767817"/>
    <lineage>
        <taxon>Bacteria</taxon>
        <taxon>Bacillati</taxon>
        <taxon>Bacillota</taxon>
        <taxon>Clostridia</taxon>
        <taxon>Eubacteriales</taxon>
        <taxon>Desulfallaceae</taxon>
        <taxon>Desulfoscipio</taxon>
    </lineage>
</organism>
<keyword evidence="4" id="KW-0255">Endonuclease</keyword>
<dbReference type="HOGENOM" id="CLU_164851_6_4_9"/>
<evidence type="ECO:0000256" key="7">
    <source>
        <dbReference type="ARBA" id="ARBA00023016"/>
    </source>
</evidence>
<evidence type="ECO:0000256" key="6">
    <source>
        <dbReference type="ARBA" id="ARBA00022884"/>
    </source>
</evidence>
<evidence type="ECO:0000313" key="9">
    <source>
        <dbReference type="Proteomes" id="UP000013520"/>
    </source>
</evidence>
<comment type="similarity">
    <text evidence="1">Belongs to the HicA mRNA interferase family.</text>
</comment>
<dbReference type="PANTHER" id="PTHR34873:SF3">
    <property type="entry name" value="ADDICTION MODULE TOXIN, HICA FAMILY"/>
    <property type="match status" value="1"/>
</dbReference>
<dbReference type="STRING" id="767817.Desgi_3653"/>
<dbReference type="Pfam" id="PF07927">
    <property type="entry name" value="HicA_toxin"/>
    <property type="match status" value="1"/>
</dbReference>
<evidence type="ECO:0000256" key="2">
    <source>
        <dbReference type="ARBA" id="ARBA00022649"/>
    </source>
</evidence>
<dbReference type="GO" id="GO:0003729">
    <property type="term" value="F:mRNA binding"/>
    <property type="evidence" value="ECO:0007669"/>
    <property type="project" value="InterPro"/>
</dbReference>
<gene>
    <name evidence="8" type="ORF">Desgi_3653</name>
</gene>
<evidence type="ECO:0000256" key="4">
    <source>
        <dbReference type="ARBA" id="ARBA00022759"/>
    </source>
</evidence>
<evidence type="ECO:0000256" key="5">
    <source>
        <dbReference type="ARBA" id="ARBA00022801"/>
    </source>
</evidence>
<dbReference type="InterPro" id="IPR038570">
    <property type="entry name" value="HicA_sf"/>
</dbReference>
<protein>
    <submittedName>
        <fullName evidence="8">Putative periplasmic or secreted lipoprotein</fullName>
    </submittedName>
</protein>
<dbReference type="Gene3D" id="3.30.920.30">
    <property type="entry name" value="Hypothetical protein"/>
    <property type="match status" value="1"/>
</dbReference>